<gene>
    <name evidence="3" type="ORF">WOB96_00030</name>
</gene>
<keyword evidence="4" id="KW-1185">Reference proteome</keyword>
<dbReference type="Pfam" id="PF02120">
    <property type="entry name" value="Flg_hook"/>
    <property type="match status" value="1"/>
</dbReference>
<name>A0ABU9D3J2_9PROT</name>
<evidence type="ECO:0000313" key="3">
    <source>
        <dbReference type="EMBL" id="MEK8088142.1"/>
    </source>
</evidence>
<protein>
    <submittedName>
        <fullName evidence="3">Flagellar hook-length control protein FliK</fullName>
    </submittedName>
</protein>
<reference evidence="3 4" key="1">
    <citation type="submission" date="2024-04" db="EMBL/GenBank/DDBJ databases">
        <authorList>
            <person name="Abashina T."/>
            <person name="Shaikin A."/>
        </authorList>
    </citation>
    <scope>NUCLEOTIDE SEQUENCE [LARGE SCALE GENOMIC DNA]</scope>
    <source>
        <strain evidence="3 4">AAFK</strain>
    </source>
</reference>
<feature type="region of interest" description="Disordered" evidence="1">
    <location>
        <begin position="186"/>
        <end position="219"/>
    </location>
</feature>
<evidence type="ECO:0000256" key="1">
    <source>
        <dbReference type="SAM" id="MobiDB-lite"/>
    </source>
</evidence>
<keyword evidence="3" id="KW-0969">Cilium</keyword>
<organism evidence="3 4">
    <name type="scientific">Thermithiobacillus plumbiphilus</name>
    <dbReference type="NCBI Taxonomy" id="1729899"/>
    <lineage>
        <taxon>Bacteria</taxon>
        <taxon>Pseudomonadati</taxon>
        <taxon>Pseudomonadota</taxon>
        <taxon>Acidithiobacillia</taxon>
        <taxon>Acidithiobacillales</taxon>
        <taxon>Thermithiobacillaceae</taxon>
        <taxon>Thermithiobacillus</taxon>
    </lineage>
</organism>
<comment type="caution">
    <text evidence="3">The sequence shown here is derived from an EMBL/GenBank/DDBJ whole genome shotgun (WGS) entry which is preliminary data.</text>
</comment>
<dbReference type="InterPro" id="IPR038610">
    <property type="entry name" value="FliK-like_C_sf"/>
</dbReference>
<feature type="compositionally biased region" description="Polar residues" evidence="1">
    <location>
        <begin position="187"/>
        <end position="207"/>
    </location>
</feature>
<keyword evidence="3" id="KW-0282">Flagellum</keyword>
<feature type="domain" description="Flagellar hook-length control protein-like C-terminal" evidence="2">
    <location>
        <begin position="311"/>
        <end position="381"/>
    </location>
</feature>
<keyword evidence="3" id="KW-0966">Cell projection</keyword>
<dbReference type="Gene3D" id="3.30.750.140">
    <property type="match status" value="1"/>
</dbReference>
<accession>A0ABU9D3J2</accession>
<dbReference type="EMBL" id="JBBPCO010000001">
    <property type="protein sequence ID" value="MEK8088142.1"/>
    <property type="molecule type" value="Genomic_DNA"/>
</dbReference>
<dbReference type="RefSeq" id="WP_341369209.1">
    <property type="nucleotide sequence ID" value="NZ_JBBPCO010000001.1"/>
</dbReference>
<evidence type="ECO:0000259" key="2">
    <source>
        <dbReference type="Pfam" id="PF02120"/>
    </source>
</evidence>
<evidence type="ECO:0000313" key="4">
    <source>
        <dbReference type="Proteomes" id="UP001446205"/>
    </source>
</evidence>
<sequence length="384" mass="41332">MKIPVWLGRLLPQGPLPGGLQKLALDPAGPESFPFQRGEVLTGRVIAALRNDTWLVNLAGRPFAMSLPDKPAPGTALRLVVLEAGPRPVLLLSRPSESSAPVQFSPDARFLSQLRQQPGPESTGSVMAQIRSSLPLLTDNSRPAAPQLANALQQALGSSGLFYESHLAGWATGALPLARLLAEPQGGLSSPMSGAATPTDQQRQIPQADTAELPPSPGIATAARTHPALPETRMAEQLRQAYLPAAANEHSPIQGVSDKGGRLLTDLMQQQLNLLDHAPLQWSGPVWPGQDMQWELYREQDEDQDAQAGAGEAPMWYSTLRLQLPRLGEICIQIRLQNQQLALQVQADPAVHGLLAQQTELRRALEAADLSLTSLRIEAHENAT</sequence>
<dbReference type="InterPro" id="IPR021136">
    <property type="entry name" value="Flagellar_hook_control-like_C"/>
</dbReference>
<proteinExistence type="predicted"/>
<dbReference type="Proteomes" id="UP001446205">
    <property type="component" value="Unassembled WGS sequence"/>
</dbReference>